<dbReference type="Gene3D" id="1.20.5.1200">
    <property type="entry name" value="Alpha-tocopherol transfer"/>
    <property type="match status" value="1"/>
</dbReference>
<dbReference type="PROSITE" id="PS50191">
    <property type="entry name" value="CRAL_TRIO"/>
    <property type="match status" value="1"/>
</dbReference>
<dbReference type="EMBL" id="JALNTZ010000002">
    <property type="protein sequence ID" value="KAJ3663848.1"/>
    <property type="molecule type" value="Genomic_DNA"/>
</dbReference>
<evidence type="ECO:0000313" key="3">
    <source>
        <dbReference type="Proteomes" id="UP001168821"/>
    </source>
</evidence>
<feature type="domain" description="CRAL-TRIO" evidence="1">
    <location>
        <begin position="80"/>
        <end position="243"/>
    </location>
</feature>
<dbReference type="SUPFAM" id="SSF52087">
    <property type="entry name" value="CRAL/TRIO domain"/>
    <property type="match status" value="1"/>
</dbReference>
<proteinExistence type="predicted"/>
<accession>A0AA38MQD6</accession>
<dbReference type="PRINTS" id="PR00180">
    <property type="entry name" value="CRETINALDHBP"/>
</dbReference>
<dbReference type="CDD" id="cd00170">
    <property type="entry name" value="SEC14"/>
    <property type="match status" value="1"/>
</dbReference>
<organism evidence="2 3">
    <name type="scientific">Zophobas morio</name>
    <dbReference type="NCBI Taxonomy" id="2755281"/>
    <lineage>
        <taxon>Eukaryota</taxon>
        <taxon>Metazoa</taxon>
        <taxon>Ecdysozoa</taxon>
        <taxon>Arthropoda</taxon>
        <taxon>Hexapoda</taxon>
        <taxon>Insecta</taxon>
        <taxon>Pterygota</taxon>
        <taxon>Neoptera</taxon>
        <taxon>Endopterygota</taxon>
        <taxon>Coleoptera</taxon>
        <taxon>Polyphaga</taxon>
        <taxon>Cucujiformia</taxon>
        <taxon>Tenebrionidae</taxon>
        <taxon>Zophobas</taxon>
    </lineage>
</organism>
<dbReference type="PANTHER" id="PTHR10174">
    <property type="entry name" value="ALPHA-TOCOPHEROL TRANSFER PROTEIN-RELATED"/>
    <property type="match status" value="1"/>
</dbReference>
<gene>
    <name evidence="2" type="ORF">Zmor_008069</name>
</gene>
<dbReference type="PANTHER" id="PTHR10174:SF213">
    <property type="entry name" value="CRAL-TRIO DOMAIN-CONTAINING PROTEIN"/>
    <property type="match status" value="1"/>
</dbReference>
<dbReference type="GO" id="GO:0016020">
    <property type="term" value="C:membrane"/>
    <property type="evidence" value="ECO:0007669"/>
    <property type="project" value="TreeGrafter"/>
</dbReference>
<dbReference type="SMART" id="SM00516">
    <property type="entry name" value="SEC14"/>
    <property type="match status" value="1"/>
</dbReference>
<evidence type="ECO:0000259" key="1">
    <source>
        <dbReference type="PROSITE" id="PS50191"/>
    </source>
</evidence>
<evidence type="ECO:0000313" key="2">
    <source>
        <dbReference type="EMBL" id="KAJ3663848.1"/>
    </source>
</evidence>
<comment type="caution">
    <text evidence="2">The sequence shown here is derived from an EMBL/GenBank/DDBJ whole genome shotgun (WGS) entry which is preliminary data.</text>
</comment>
<name>A0AA38MQD6_9CUCU</name>
<dbReference type="GO" id="GO:1902936">
    <property type="term" value="F:phosphatidylinositol bisphosphate binding"/>
    <property type="evidence" value="ECO:0007669"/>
    <property type="project" value="TreeGrafter"/>
</dbReference>
<reference evidence="2" key="1">
    <citation type="journal article" date="2023" name="G3 (Bethesda)">
        <title>Whole genome assemblies of Zophobas morio and Tenebrio molitor.</title>
        <authorList>
            <person name="Kaur S."/>
            <person name="Stinson S.A."/>
            <person name="diCenzo G.C."/>
        </authorList>
    </citation>
    <scope>NUCLEOTIDE SEQUENCE</scope>
    <source>
        <strain evidence="2">QUZm001</strain>
    </source>
</reference>
<dbReference type="Pfam" id="PF00650">
    <property type="entry name" value="CRAL_TRIO"/>
    <property type="match status" value="1"/>
</dbReference>
<dbReference type="InterPro" id="IPR036865">
    <property type="entry name" value="CRAL-TRIO_dom_sf"/>
</dbReference>
<dbReference type="Gene3D" id="3.40.525.10">
    <property type="entry name" value="CRAL-TRIO lipid binding domain"/>
    <property type="match status" value="1"/>
</dbReference>
<dbReference type="InterPro" id="IPR001251">
    <property type="entry name" value="CRAL-TRIO_dom"/>
</dbReference>
<dbReference type="SUPFAM" id="SSF46938">
    <property type="entry name" value="CRAL/TRIO N-terminal domain"/>
    <property type="match status" value="1"/>
</dbReference>
<dbReference type="InterPro" id="IPR036273">
    <property type="entry name" value="CRAL/TRIO_N_dom_sf"/>
</dbReference>
<keyword evidence="3" id="KW-1185">Reference proteome</keyword>
<protein>
    <recommendedName>
        <fullName evidence="1">CRAL-TRIO domain-containing protein</fullName>
    </recommendedName>
</protein>
<sequence>MRLISIDPEQLYQKDPNIKREDVKTLQEWLRKQPHLPKIEESQAIIFLHSCCYSIQATKRTIDCYFTRRTRHPEIFRYPSADRLNKALPISLQQYLPRKTPEGYRVLLKRLMDVKVEYFNFTNEIMLINLIIALSIHKHGISEGLVSVFDFQGVALGHLARVNLSVLKCALDHLQEGLPVRVKGIHVINAVPFMDKILALVKPFLQRELYEMIHIHSSFDSLYKYIPKECLPSDYGGELPSCQVFWEELKKDLFDNAQFFQWHDSQAVDELKRMEKSTVLDSTLGVDGTFKKLEID</sequence>
<dbReference type="Proteomes" id="UP001168821">
    <property type="component" value="Unassembled WGS sequence"/>
</dbReference>
<dbReference type="AlphaFoldDB" id="A0AA38MQD6"/>